<protein>
    <submittedName>
        <fullName evidence="1">Uncharacterized protein</fullName>
    </submittedName>
</protein>
<dbReference type="EMBL" id="CAVMJV010000080">
    <property type="protein sequence ID" value="CAK5089988.1"/>
    <property type="molecule type" value="Genomic_DNA"/>
</dbReference>
<sequence length="48" mass="5635">MFIFLVHGYPFNPCLTKENYTEIQDKVKGVFDQLKSAWWHLLSFGGND</sequence>
<name>A0ACB1AFG1_MELEN</name>
<gene>
    <name evidence="1" type="ORF">MENTE1834_LOCUS37749</name>
</gene>
<evidence type="ECO:0000313" key="1">
    <source>
        <dbReference type="EMBL" id="CAK5089988.1"/>
    </source>
</evidence>
<reference evidence="1" key="1">
    <citation type="submission" date="2023-11" db="EMBL/GenBank/DDBJ databases">
        <authorList>
            <person name="Poullet M."/>
        </authorList>
    </citation>
    <scope>NUCLEOTIDE SEQUENCE</scope>
    <source>
        <strain evidence="1">E1834</strain>
    </source>
</reference>
<proteinExistence type="predicted"/>
<accession>A0ACB1AFG1</accession>
<keyword evidence="2" id="KW-1185">Reference proteome</keyword>
<evidence type="ECO:0000313" key="2">
    <source>
        <dbReference type="Proteomes" id="UP001497535"/>
    </source>
</evidence>
<dbReference type="Proteomes" id="UP001497535">
    <property type="component" value="Unassembled WGS sequence"/>
</dbReference>
<organism evidence="1 2">
    <name type="scientific">Meloidogyne enterolobii</name>
    <name type="common">Root-knot nematode worm</name>
    <name type="synonym">Meloidogyne mayaguensis</name>
    <dbReference type="NCBI Taxonomy" id="390850"/>
    <lineage>
        <taxon>Eukaryota</taxon>
        <taxon>Metazoa</taxon>
        <taxon>Ecdysozoa</taxon>
        <taxon>Nematoda</taxon>
        <taxon>Chromadorea</taxon>
        <taxon>Rhabditida</taxon>
        <taxon>Tylenchina</taxon>
        <taxon>Tylenchomorpha</taxon>
        <taxon>Tylenchoidea</taxon>
        <taxon>Meloidogynidae</taxon>
        <taxon>Meloidogyninae</taxon>
        <taxon>Meloidogyne</taxon>
    </lineage>
</organism>
<comment type="caution">
    <text evidence="1">The sequence shown here is derived from an EMBL/GenBank/DDBJ whole genome shotgun (WGS) entry which is preliminary data.</text>
</comment>